<dbReference type="RefSeq" id="WP_074224910.1">
    <property type="nucleotide sequence ID" value="NZ_FSRC01000001.1"/>
</dbReference>
<dbReference type="EMBL" id="FSRC01000001">
    <property type="protein sequence ID" value="SIN83566.1"/>
    <property type="molecule type" value="Genomic_DNA"/>
</dbReference>
<evidence type="ECO:0000259" key="3">
    <source>
        <dbReference type="Pfam" id="PF06439"/>
    </source>
</evidence>
<keyword evidence="2" id="KW-0732">Signal</keyword>
<dbReference type="GO" id="GO:0016787">
    <property type="term" value="F:hydrolase activity"/>
    <property type="evidence" value="ECO:0007669"/>
    <property type="project" value="InterPro"/>
</dbReference>
<protein>
    <recommendedName>
        <fullName evidence="3">3-keto-alpha-glucoside-1,2-lyase/3-keto-2-hydroxy-glucal hydratase domain-containing protein</fullName>
    </recommendedName>
</protein>
<evidence type="ECO:0000313" key="5">
    <source>
        <dbReference type="Proteomes" id="UP000185221"/>
    </source>
</evidence>
<feature type="region of interest" description="Disordered" evidence="1">
    <location>
        <begin position="128"/>
        <end position="148"/>
    </location>
</feature>
<dbReference type="AlphaFoldDB" id="A0A1N6EKJ7"/>
<reference evidence="5" key="1">
    <citation type="submission" date="2016-11" db="EMBL/GenBank/DDBJ databases">
        <authorList>
            <person name="Varghese N."/>
            <person name="Submissions S."/>
        </authorList>
    </citation>
    <scope>NUCLEOTIDE SEQUENCE [LARGE SCALE GENOMIC DNA]</scope>
    <source>
        <strain evidence="5">DSM 15292</strain>
    </source>
</reference>
<dbReference type="Pfam" id="PF06439">
    <property type="entry name" value="3keto-disac_hyd"/>
    <property type="match status" value="1"/>
</dbReference>
<name>A0A1N6EKJ7_9BACT</name>
<accession>A0A1N6EKJ7</accession>
<dbReference type="Proteomes" id="UP000185221">
    <property type="component" value="Unassembled WGS sequence"/>
</dbReference>
<sequence length="600" mass="64850">MLLNPRLLGLGIALTISAPVVTAQAQTVSKLTLDSFTNNKGSWSEVGSVWSDLAPNSHQLISEGEGTILFNAPTKKKPGADIISSEKFGDVELKLVYMMAEGSNSGLYLQGQYEIQLLDSWLEKSPKAGSNGGVYERWDDSKPDGQKGYQGYAPRQNVSKAPGVWQTLEVGFEAPKFSANGEKIQNAKFRYIRLNGVTIHENLELFGPTRGALAGGEVAEGPIRIQGDHGAVAIQSLEVKRLDMSSPEIKTINYSVFPGVYNELPSTSSLKSANAGSVKSFDEFKTGVTGSSLTKFEGTLAIKEAGNYTLDLEVPRGLGALVIGDNSASVELKQGRVRVEKALSAGTVPYTLWVSKPRDWTAQGFNLTANAEGMWPVVLSEPALAYNNSVDPIWVKTDETPVLRSFVELPNRTKLSHAVSVSSEYGTHFTYDLESNQLIRVWRGEFLDATPMWHSRGNGVSRPLGTTVELSLGSPLLLTNSFTKPEEELKSVGYQVLGTGDMIFNAKTSNGGEMKDHIQLMSSGKGITRTIQLSGAGSYMIKVLPGSSLKKVSKTLYLIEDTGAYLEVLTDGVTPQLGSSEEGEGVFLPLNSNLSYVILF</sequence>
<gene>
    <name evidence="4" type="ORF">SAMN05444394_2258</name>
</gene>
<proteinExistence type="predicted"/>
<feature type="compositionally biased region" description="Basic and acidic residues" evidence="1">
    <location>
        <begin position="136"/>
        <end position="145"/>
    </location>
</feature>
<feature type="signal peptide" evidence="2">
    <location>
        <begin position="1"/>
        <end position="25"/>
    </location>
</feature>
<evidence type="ECO:0000256" key="2">
    <source>
        <dbReference type="SAM" id="SignalP"/>
    </source>
</evidence>
<organism evidence="4 5">
    <name type="scientific">Algoriphagus halophilus</name>
    <dbReference type="NCBI Taxonomy" id="226505"/>
    <lineage>
        <taxon>Bacteria</taxon>
        <taxon>Pseudomonadati</taxon>
        <taxon>Bacteroidota</taxon>
        <taxon>Cytophagia</taxon>
        <taxon>Cytophagales</taxon>
        <taxon>Cyclobacteriaceae</taxon>
        <taxon>Algoriphagus</taxon>
    </lineage>
</organism>
<feature type="domain" description="3-keto-alpha-glucoside-1,2-lyase/3-keto-2-hydroxy-glucal hydratase" evidence="3">
    <location>
        <begin position="42"/>
        <end position="239"/>
    </location>
</feature>
<dbReference type="Gene3D" id="2.60.120.560">
    <property type="entry name" value="Exo-inulinase, domain 1"/>
    <property type="match status" value="1"/>
</dbReference>
<evidence type="ECO:0000256" key="1">
    <source>
        <dbReference type="SAM" id="MobiDB-lite"/>
    </source>
</evidence>
<keyword evidence="5" id="KW-1185">Reference proteome</keyword>
<dbReference type="OrthoDB" id="938897at2"/>
<evidence type="ECO:0000313" key="4">
    <source>
        <dbReference type="EMBL" id="SIN83566.1"/>
    </source>
</evidence>
<dbReference type="InterPro" id="IPR010496">
    <property type="entry name" value="AL/BT2_dom"/>
</dbReference>
<dbReference type="STRING" id="226505.SAMN05444394_2258"/>
<feature type="chain" id="PRO_5012771491" description="3-keto-alpha-glucoside-1,2-lyase/3-keto-2-hydroxy-glucal hydratase domain-containing protein" evidence="2">
    <location>
        <begin position="26"/>
        <end position="600"/>
    </location>
</feature>